<reference evidence="1 2" key="1">
    <citation type="submission" date="2023-08" db="EMBL/GenBank/DDBJ databases">
        <title>Implementing the SeqCode for naming new Mesorhizobium species isolated from Vachellia karroo root nodules.</title>
        <authorList>
            <person name="Van Lill M."/>
        </authorList>
    </citation>
    <scope>NUCLEOTIDE SEQUENCE [LARGE SCALE GENOMIC DNA]</scope>
    <source>
        <strain evidence="1 2">VK3E</strain>
    </source>
</reference>
<protein>
    <submittedName>
        <fullName evidence="1">Uncharacterized protein</fullName>
    </submittedName>
</protein>
<gene>
    <name evidence="1" type="ORF">RFM51_27195</name>
</gene>
<sequence length="93" mass="9375">MDRVPGRGNAFAGAVASANAIRVGFAAAAGGGSGQAKLNEVPTRLRLPVDQVDLTIEAGYKAIEVNSDIKPAVAAIQARAGVRPATIPTAEAH</sequence>
<dbReference type="RefSeq" id="WP_320217251.1">
    <property type="nucleotide sequence ID" value="NZ_JAVIIS010000058.1"/>
</dbReference>
<dbReference type="EMBL" id="JAVIIS010000058">
    <property type="protein sequence ID" value="MDX8443259.1"/>
    <property type="molecule type" value="Genomic_DNA"/>
</dbReference>
<comment type="caution">
    <text evidence="1">The sequence shown here is derived from an EMBL/GenBank/DDBJ whole genome shotgun (WGS) entry which is preliminary data.</text>
</comment>
<keyword evidence="2" id="KW-1185">Reference proteome</keyword>
<evidence type="ECO:0000313" key="2">
    <source>
        <dbReference type="Proteomes" id="UP001272097"/>
    </source>
</evidence>
<organism evidence="1 2">
    <name type="scientific">Mesorhizobium australafricanum</name>
    <dbReference type="NCBI Taxonomy" id="3072311"/>
    <lineage>
        <taxon>Bacteria</taxon>
        <taxon>Pseudomonadati</taxon>
        <taxon>Pseudomonadota</taxon>
        <taxon>Alphaproteobacteria</taxon>
        <taxon>Hyphomicrobiales</taxon>
        <taxon>Phyllobacteriaceae</taxon>
        <taxon>Mesorhizobium</taxon>
    </lineage>
</organism>
<accession>A0ABU4X864</accession>
<evidence type="ECO:0000313" key="1">
    <source>
        <dbReference type="EMBL" id="MDX8443259.1"/>
    </source>
</evidence>
<proteinExistence type="predicted"/>
<name>A0ABU4X864_9HYPH</name>
<dbReference type="Proteomes" id="UP001272097">
    <property type="component" value="Unassembled WGS sequence"/>
</dbReference>